<dbReference type="Proteomes" id="UP001198182">
    <property type="component" value="Unassembled WGS sequence"/>
</dbReference>
<keyword evidence="2" id="KW-1185">Reference proteome</keyword>
<name>A0AAE3EB52_9FIRM</name>
<dbReference type="AlphaFoldDB" id="A0AAE3EB52"/>
<reference evidence="1" key="1">
    <citation type="submission" date="2021-10" db="EMBL/GenBank/DDBJ databases">
        <title>Anaerobic single-cell dispensing facilitates the cultivation of human gut bacteria.</title>
        <authorList>
            <person name="Afrizal A."/>
        </authorList>
    </citation>
    <scope>NUCLEOTIDE SEQUENCE</scope>
    <source>
        <strain evidence="1">CLA-AA-H215</strain>
    </source>
</reference>
<dbReference type="PROSITE" id="PS51257">
    <property type="entry name" value="PROKAR_LIPOPROTEIN"/>
    <property type="match status" value="1"/>
</dbReference>
<accession>A0AAE3EB52</accession>
<evidence type="ECO:0000313" key="1">
    <source>
        <dbReference type="EMBL" id="MCC2231153.1"/>
    </source>
</evidence>
<sequence>MARFQMEKEQHPWRRMLLSAAVFLCFLGLFLACVDSVSESTRRRQRESLETAIANGITYCYAMDGEYPQSLEELAARYGLTYDTSRFFVDYRVNGANLYPDVTIIERGEES</sequence>
<dbReference type="RefSeq" id="WP_308453676.1">
    <property type="nucleotide sequence ID" value="NZ_JAJEQR010000023.1"/>
</dbReference>
<protein>
    <submittedName>
        <fullName evidence="1">Uncharacterized protein</fullName>
    </submittedName>
</protein>
<gene>
    <name evidence="1" type="ORF">LKD81_09135</name>
</gene>
<comment type="caution">
    <text evidence="1">The sequence shown here is derived from an EMBL/GenBank/DDBJ whole genome shotgun (WGS) entry which is preliminary data.</text>
</comment>
<proteinExistence type="predicted"/>
<organism evidence="1 2">
    <name type="scientific">Hominifimenecus microfluidus</name>
    <dbReference type="NCBI Taxonomy" id="2885348"/>
    <lineage>
        <taxon>Bacteria</taxon>
        <taxon>Bacillati</taxon>
        <taxon>Bacillota</taxon>
        <taxon>Clostridia</taxon>
        <taxon>Lachnospirales</taxon>
        <taxon>Lachnospiraceae</taxon>
        <taxon>Hominifimenecus</taxon>
    </lineage>
</organism>
<dbReference type="EMBL" id="JAJEQR010000023">
    <property type="protein sequence ID" value="MCC2231153.1"/>
    <property type="molecule type" value="Genomic_DNA"/>
</dbReference>
<evidence type="ECO:0000313" key="2">
    <source>
        <dbReference type="Proteomes" id="UP001198182"/>
    </source>
</evidence>